<sequence length="92" mass="9881">MTEPPPEALGVAEAHGVALELERLRSAVDVGFATTRGDLALLLQRADQAEKVLDDHDHRLEILEQARWPLPSIAALTGLLALAVALYGTFGQ</sequence>
<comment type="caution">
    <text evidence="3">The sequence shown here is derived from an EMBL/GenBank/DDBJ whole genome shotgun (WGS) entry which is preliminary data.</text>
</comment>
<evidence type="ECO:0000313" key="4">
    <source>
        <dbReference type="Proteomes" id="UP000481583"/>
    </source>
</evidence>
<dbReference type="Proteomes" id="UP000481583">
    <property type="component" value="Unassembled WGS sequence"/>
</dbReference>
<feature type="coiled-coil region" evidence="1">
    <location>
        <begin position="39"/>
        <end position="66"/>
    </location>
</feature>
<gene>
    <name evidence="3" type="ORF">G5C51_11035</name>
</gene>
<evidence type="ECO:0000313" key="3">
    <source>
        <dbReference type="EMBL" id="NGN64434.1"/>
    </source>
</evidence>
<protein>
    <recommendedName>
        <fullName evidence="5">DUF3618 domain-containing protein</fullName>
    </recommendedName>
</protein>
<evidence type="ECO:0000256" key="1">
    <source>
        <dbReference type="SAM" id="Coils"/>
    </source>
</evidence>
<evidence type="ECO:0000256" key="2">
    <source>
        <dbReference type="SAM" id="Phobius"/>
    </source>
</evidence>
<dbReference type="EMBL" id="JAAKZV010000034">
    <property type="protein sequence ID" value="NGN64434.1"/>
    <property type="molecule type" value="Genomic_DNA"/>
</dbReference>
<keyword evidence="4" id="KW-1185">Reference proteome</keyword>
<reference evidence="3 4" key="1">
    <citation type="submission" date="2020-02" db="EMBL/GenBank/DDBJ databases">
        <title>Whole-genome analyses of novel actinobacteria.</title>
        <authorList>
            <person name="Sahin N."/>
        </authorList>
    </citation>
    <scope>NUCLEOTIDE SEQUENCE [LARGE SCALE GENOMIC DNA]</scope>
    <source>
        <strain evidence="3 4">A7024</strain>
    </source>
</reference>
<keyword evidence="2" id="KW-0812">Transmembrane</keyword>
<keyword evidence="1" id="KW-0175">Coiled coil</keyword>
<organism evidence="3 4">
    <name type="scientific">Streptomyces coryli</name>
    <dbReference type="NCBI Taxonomy" id="1128680"/>
    <lineage>
        <taxon>Bacteria</taxon>
        <taxon>Bacillati</taxon>
        <taxon>Actinomycetota</taxon>
        <taxon>Actinomycetes</taxon>
        <taxon>Kitasatosporales</taxon>
        <taxon>Streptomycetaceae</taxon>
        <taxon>Streptomyces</taxon>
    </lineage>
</organism>
<accession>A0A6G4TX23</accession>
<dbReference type="AlphaFoldDB" id="A0A6G4TX23"/>
<proteinExistence type="predicted"/>
<name>A0A6G4TX23_9ACTN</name>
<dbReference type="RefSeq" id="WP_165235728.1">
    <property type="nucleotide sequence ID" value="NZ_JAAKZV010000034.1"/>
</dbReference>
<keyword evidence="2" id="KW-1133">Transmembrane helix</keyword>
<evidence type="ECO:0008006" key="5">
    <source>
        <dbReference type="Google" id="ProtNLM"/>
    </source>
</evidence>
<feature type="transmembrane region" description="Helical" evidence="2">
    <location>
        <begin position="68"/>
        <end position="90"/>
    </location>
</feature>
<keyword evidence="2" id="KW-0472">Membrane</keyword>